<dbReference type="GO" id="GO:0051082">
    <property type="term" value="F:unfolded protein binding"/>
    <property type="evidence" value="ECO:0007669"/>
    <property type="project" value="InterPro"/>
</dbReference>
<dbReference type="Proteomes" id="UP000600363">
    <property type="component" value="Unassembled WGS sequence"/>
</dbReference>
<evidence type="ECO:0000313" key="3">
    <source>
        <dbReference type="EMBL" id="HIH69201.1"/>
    </source>
</evidence>
<dbReference type="SUPFAM" id="SSF50249">
    <property type="entry name" value="Nucleic acid-binding proteins"/>
    <property type="match status" value="1"/>
</dbReference>
<dbReference type="PANTHER" id="PTHR30255">
    <property type="entry name" value="SINGLE-STRANDED-DNA-SPECIFIC EXONUCLEASE RECJ"/>
    <property type="match status" value="1"/>
</dbReference>
<dbReference type="GO" id="GO:0004527">
    <property type="term" value="F:exonuclease activity"/>
    <property type="evidence" value="ECO:0007669"/>
    <property type="project" value="UniProtKB-KW"/>
</dbReference>
<name>A0A832RXG2_9EURY</name>
<feature type="domain" description="CR-type" evidence="2">
    <location>
        <begin position="1"/>
        <end position="77"/>
    </location>
</feature>
<dbReference type="InterPro" id="IPR001667">
    <property type="entry name" value="DDH_dom"/>
</dbReference>
<accession>A0A832RXG2</accession>
<comment type="caution">
    <text evidence="3">The sequence shown here is derived from an EMBL/GenBank/DDBJ whole genome shotgun (WGS) entry which is preliminary data.</text>
</comment>
<keyword evidence="1" id="KW-0479">Metal-binding</keyword>
<reference evidence="3" key="1">
    <citation type="journal article" date="2020" name="bioRxiv">
        <title>A rank-normalized archaeal taxonomy based on genome phylogeny resolves widespread incomplete and uneven classifications.</title>
        <authorList>
            <person name="Rinke C."/>
            <person name="Chuvochina M."/>
            <person name="Mussig A.J."/>
            <person name="Chaumeil P.-A."/>
            <person name="Waite D.W."/>
            <person name="Whitman W.B."/>
            <person name="Parks D.H."/>
            <person name="Hugenholtz P."/>
        </authorList>
    </citation>
    <scope>NUCLEOTIDE SEQUENCE</scope>
    <source>
        <strain evidence="3">UBA12518</strain>
    </source>
</reference>
<dbReference type="RefSeq" id="WP_042687564.1">
    <property type="nucleotide sequence ID" value="NZ_DUIH01000003.1"/>
</dbReference>
<dbReference type="InterPro" id="IPR001305">
    <property type="entry name" value="HSP_DnaJ_Cys-rich_dom"/>
</dbReference>
<gene>
    <name evidence="3" type="ORF">HA299_01050</name>
</gene>
<dbReference type="Gene3D" id="3.90.1640.30">
    <property type="match status" value="1"/>
</dbReference>
<protein>
    <submittedName>
        <fullName evidence="3">DHH family phosphoesterase</fullName>
    </submittedName>
</protein>
<keyword evidence="1" id="KW-0862">Zinc</keyword>
<dbReference type="InterPro" id="IPR038763">
    <property type="entry name" value="DHH_sf"/>
</dbReference>
<dbReference type="PANTHER" id="PTHR30255:SF2">
    <property type="entry name" value="SINGLE-STRANDED-DNA-SPECIFIC EXONUCLEASE RECJ"/>
    <property type="match status" value="1"/>
</dbReference>
<evidence type="ECO:0000256" key="1">
    <source>
        <dbReference type="PROSITE-ProRule" id="PRU00546"/>
    </source>
</evidence>
<dbReference type="InterPro" id="IPR004365">
    <property type="entry name" value="NA-bd_OB_tRNA"/>
</dbReference>
<dbReference type="InterPro" id="IPR012340">
    <property type="entry name" value="NA-bd_OB-fold"/>
</dbReference>
<dbReference type="SUPFAM" id="SSF64182">
    <property type="entry name" value="DHH phosphoesterases"/>
    <property type="match status" value="1"/>
</dbReference>
<dbReference type="PROSITE" id="PS51188">
    <property type="entry name" value="ZF_CR"/>
    <property type="match status" value="1"/>
</dbReference>
<proteinExistence type="predicted"/>
<dbReference type="GO" id="GO:0031072">
    <property type="term" value="F:heat shock protein binding"/>
    <property type="evidence" value="ECO:0007669"/>
    <property type="project" value="InterPro"/>
</dbReference>
<feature type="zinc finger region" description="CR-type" evidence="1">
    <location>
        <begin position="1"/>
        <end position="77"/>
    </location>
</feature>
<keyword evidence="1" id="KW-0863">Zinc-finger</keyword>
<evidence type="ECO:0000313" key="4">
    <source>
        <dbReference type="Proteomes" id="UP000600363"/>
    </source>
</evidence>
<dbReference type="Gene3D" id="2.40.50.140">
    <property type="entry name" value="Nucleic acid-binding proteins"/>
    <property type="match status" value="1"/>
</dbReference>
<dbReference type="Pfam" id="PF01368">
    <property type="entry name" value="DHH"/>
    <property type="match status" value="1"/>
</dbReference>
<dbReference type="CDD" id="cd04487">
    <property type="entry name" value="RecJ_OBF2_like"/>
    <property type="match status" value="1"/>
</dbReference>
<dbReference type="InterPro" id="IPR036410">
    <property type="entry name" value="HSP_DnaJ_Cys-rich_dom_sf"/>
</dbReference>
<sequence>MMKCETCGGTGYMGTEQRECPECKGRGKMTLSLGEASESDLMELLAGGKCERCGGTGRVEVRVPCPACAGSGELGKCKLCGRTVPAGRETCEQCATHPTVLRMDSACDVSDLKEGMLLLGVISGHFPSGKFVSLNNRVRGIVRTKARYELNEQVVVRVRSIRGNDVELEPVNMERYTLLELEKDIDTTPIEHITEGMVRIEGEVVSVRQTAGPTLFTVRDDTGTIKCAAFDGAGVRAYPSISAGSLVRVVGEAERRGDVLQIEVLSMRALIGGEADALKKRLSEALRKLSTPRRVELLVESEPMKKLYDDMQRVARKLLECVYTSTPIIIRHHADADGITAAVCLEQALLPLIRRVGGDEDAHYLLRRSPSRAPFYEMMDVVKDLDGALLARERFGQNLPLVILVDNGSGQEDVDALKLLSIYGIPTIVVDHHHPSPLIDELVDIHINPALAGGDYSITTGMLCLEIARMIHEGADRMVHLAAVSALGDRASGQEAQHYIELATARYPLEHLSDMALSLDYLSYWLRFSEGTQLVCDVLDLSARPQRHARLVELLSTQAKRAIEEQLAVCLPHVKTTHLPNGILLAVLDVEHHAHTFTFPPPGKTVGEVHDHICRTHGDEPVVTIGYGPDFAVIRSRGVEMNFPEIVSELAQRLEGAGISGGGHLVVGSIKFVQGMRKQVLEALAERLGRIQMEG</sequence>
<dbReference type="GO" id="GO:0008270">
    <property type="term" value="F:zinc ion binding"/>
    <property type="evidence" value="ECO:0007669"/>
    <property type="project" value="UniProtKB-KW"/>
</dbReference>
<organism evidence="3 4">
    <name type="scientific">Methermicoccus shengliensis</name>
    <dbReference type="NCBI Taxonomy" id="660064"/>
    <lineage>
        <taxon>Archaea</taxon>
        <taxon>Methanobacteriati</taxon>
        <taxon>Methanobacteriota</taxon>
        <taxon>Stenosarchaea group</taxon>
        <taxon>Methanomicrobia</taxon>
        <taxon>Methanosarcinales</taxon>
        <taxon>Methermicoccaceae</taxon>
        <taxon>Methermicoccus</taxon>
    </lineage>
</organism>
<dbReference type="AlphaFoldDB" id="A0A832RXG2"/>
<dbReference type="CDD" id="cd10719">
    <property type="entry name" value="DnaJ_zf"/>
    <property type="match status" value="1"/>
</dbReference>
<dbReference type="EMBL" id="DUIH01000003">
    <property type="protein sequence ID" value="HIH69201.1"/>
    <property type="molecule type" value="Genomic_DNA"/>
</dbReference>
<dbReference type="Pfam" id="PF01336">
    <property type="entry name" value="tRNA_anti-codon"/>
    <property type="match status" value="1"/>
</dbReference>
<dbReference type="GO" id="GO:0003676">
    <property type="term" value="F:nucleic acid binding"/>
    <property type="evidence" value="ECO:0007669"/>
    <property type="project" value="InterPro"/>
</dbReference>
<dbReference type="Gene3D" id="2.10.230.10">
    <property type="entry name" value="Heat shock protein DnaJ, cysteine-rich domain"/>
    <property type="match status" value="1"/>
</dbReference>
<dbReference type="InterPro" id="IPR051673">
    <property type="entry name" value="SSDNA_exonuclease_RecJ"/>
</dbReference>
<evidence type="ECO:0000259" key="2">
    <source>
        <dbReference type="PROSITE" id="PS51188"/>
    </source>
</evidence>
<dbReference type="SUPFAM" id="SSF57938">
    <property type="entry name" value="DnaJ/Hsp40 cysteine-rich domain"/>
    <property type="match status" value="1"/>
</dbReference>